<accession>A0A1F5A134</accession>
<dbReference type="Gene3D" id="3.40.50.300">
    <property type="entry name" value="P-loop containing nucleotide triphosphate hydrolases"/>
    <property type="match status" value="1"/>
</dbReference>
<sequence length="214" mass="24352">MIFFVGQHGSGKNTVAEILQKDFRILHVDISLALNEDKAIKAPAMNTSEWVNHVVTTHGLGYFAEVAKDATLVITEKPIRQEQRNEEIIFTGCRSPDIMYPIRDMVVSRPDIFSEHLNSLRVVRIFAPREILVKRILQRDFGVSMQTIDNMLAGDMKHGLDKLFDIADTTIINTGSLADLRNSVHIMAENNFGLKLKPIIDYENREGHRVLKER</sequence>
<evidence type="ECO:0008006" key="3">
    <source>
        <dbReference type="Google" id="ProtNLM"/>
    </source>
</evidence>
<comment type="caution">
    <text evidence="1">The sequence shown here is derived from an EMBL/GenBank/DDBJ whole genome shotgun (WGS) entry which is preliminary data.</text>
</comment>
<organism evidence="1 2">
    <name type="scientific">Candidatus Amesbacteria bacterium RIFOXYD1_FULL_47_9</name>
    <dbReference type="NCBI Taxonomy" id="1797267"/>
    <lineage>
        <taxon>Bacteria</taxon>
        <taxon>Candidatus Amesiibacteriota</taxon>
    </lineage>
</organism>
<dbReference type="SUPFAM" id="SSF52540">
    <property type="entry name" value="P-loop containing nucleoside triphosphate hydrolases"/>
    <property type="match status" value="1"/>
</dbReference>
<dbReference type="EMBL" id="MEXV01000022">
    <property type="protein sequence ID" value="OGD12271.1"/>
    <property type="molecule type" value="Genomic_DNA"/>
</dbReference>
<dbReference type="Proteomes" id="UP000178579">
    <property type="component" value="Unassembled WGS sequence"/>
</dbReference>
<name>A0A1F5A134_9BACT</name>
<proteinExistence type="predicted"/>
<dbReference type="InterPro" id="IPR027417">
    <property type="entry name" value="P-loop_NTPase"/>
</dbReference>
<protein>
    <recommendedName>
        <fullName evidence="3">Shikimate kinase</fullName>
    </recommendedName>
</protein>
<evidence type="ECO:0000313" key="1">
    <source>
        <dbReference type="EMBL" id="OGD12271.1"/>
    </source>
</evidence>
<gene>
    <name evidence="1" type="ORF">A2576_01430</name>
</gene>
<evidence type="ECO:0000313" key="2">
    <source>
        <dbReference type="Proteomes" id="UP000178579"/>
    </source>
</evidence>
<reference evidence="1 2" key="1">
    <citation type="journal article" date="2016" name="Nat. Commun.">
        <title>Thousands of microbial genomes shed light on interconnected biogeochemical processes in an aquifer system.</title>
        <authorList>
            <person name="Anantharaman K."/>
            <person name="Brown C.T."/>
            <person name="Hug L.A."/>
            <person name="Sharon I."/>
            <person name="Castelle C.J."/>
            <person name="Probst A.J."/>
            <person name="Thomas B.C."/>
            <person name="Singh A."/>
            <person name="Wilkins M.J."/>
            <person name="Karaoz U."/>
            <person name="Brodie E.L."/>
            <person name="Williams K.H."/>
            <person name="Hubbard S.S."/>
            <person name="Banfield J.F."/>
        </authorList>
    </citation>
    <scope>NUCLEOTIDE SEQUENCE [LARGE SCALE GENOMIC DNA]</scope>
</reference>
<dbReference type="AlphaFoldDB" id="A0A1F5A134"/>